<dbReference type="PROSITE" id="PS00801">
    <property type="entry name" value="TRANSKETOLASE_1"/>
    <property type="match status" value="1"/>
</dbReference>
<dbReference type="InterPro" id="IPR005474">
    <property type="entry name" value="Transketolase_N"/>
</dbReference>
<dbReference type="EMBL" id="NPBV01000010">
    <property type="protein sequence ID" value="PAD21543.1"/>
    <property type="molecule type" value="Genomic_DNA"/>
</dbReference>
<dbReference type="SUPFAM" id="SSF52518">
    <property type="entry name" value="Thiamin diphosphate-binding fold (THDP-binding)"/>
    <property type="match status" value="1"/>
</dbReference>
<dbReference type="PANTHER" id="PTHR47514">
    <property type="entry name" value="TRANSKETOLASE N-TERMINAL SECTION-RELATED"/>
    <property type="match status" value="1"/>
</dbReference>
<dbReference type="Pfam" id="PF00456">
    <property type="entry name" value="Transketolase_N"/>
    <property type="match status" value="1"/>
</dbReference>
<feature type="domain" description="Transketolase N-terminal" evidence="6">
    <location>
        <begin position="42"/>
        <end position="295"/>
    </location>
</feature>
<dbReference type="GO" id="GO:0016740">
    <property type="term" value="F:transferase activity"/>
    <property type="evidence" value="ECO:0007669"/>
    <property type="project" value="UniProtKB-KW"/>
</dbReference>
<comment type="similarity">
    <text evidence="2">Belongs to the transketolase family.</text>
</comment>
<dbReference type="InterPro" id="IPR029061">
    <property type="entry name" value="THDP-binding"/>
</dbReference>
<evidence type="ECO:0000256" key="5">
    <source>
        <dbReference type="ARBA" id="ARBA00023052"/>
    </source>
</evidence>
<protein>
    <submittedName>
        <fullName evidence="7">Transketolase</fullName>
    </submittedName>
</protein>
<evidence type="ECO:0000256" key="3">
    <source>
        <dbReference type="ARBA" id="ARBA00022679"/>
    </source>
</evidence>
<reference evidence="7 8" key="1">
    <citation type="submission" date="2017-07" db="EMBL/GenBank/DDBJ databases">
        <title>Isolation and whole genome analysis of endospore-forming bacteria from heroin.</title>
        <authorList>
            <person name="Kalinowski J."/>
            <person name="Ahrens B."/>
            <person name="Al-Dilaimi A."/>
            <person name="Winkler A."/>
            <person name="Wibberg D."/>
            <person name="Schleenbecker U."/>
            <person name="Ruckert C."/>
            <person name="Wolfel R."/>
            <person name="Grass G."/>
        </authorList>
    </citation>
    <scope>NUCLEOTIDE SEQUENCE [LARGE SCALE GENOMIC DNA]</scope>
    <source>
        <strain evidence="7 8">7528</strain>
    </source>
</reference>
<gene>
    <name evidence="7" type="ORF">CHH64_08605</name>
</gene>
<comment type="caution">
    <text evidence="7">The sequence shown here is derived from an EMBL/GenBank/DDBJ whole genome shotgun (WGS) entry which is preliminary data.</text>
</comment>
<accession>A0A268ABP0</accession>
<dbReference type="InterPro" id="IPR049557">
    <property type="entry name" value="Transketolase_CS"/>
</dbReference>
<dbReference type="PANTHER" id="PTHR47514:SF1">
    <property type="entry name" value="TRANSKETOLASE N-TERMINAL SECTION-RELATED"/>
    <property type="match status" value="1"/>
</dbReference>
<dbReference type="Gene3D" id="3.40.50.970">
    <property type="match status" value="1"/>
</dbReference>
<evidence type="ECO:0000256" key="4">
    <source>
        <dbReference type="ARBA" id="ARBA00022723"/>
    </source>
</evidence>
<name>A0A268ABP0_9BACI</name>
<dbReference type="CDD" id="cd02012">
    <property type="entry name" value="TPP_TK"/>
    <property type="match status" value="1"/>
</dbReference>
<evidence type="ECO:0000313" key="7">
    <source>
        <dbReference type="EMBL" id="PAD21543.1"/>
    </source>
</evidence>
<dbReference type="AlphaFoldDB" id="A0A268ABP0"/>
<dbReference type="GO" id="GO:0046872">
    <property type="term" value="F:metal ion binding"/>
    <property type="evidence" value="ECO:0007669"/>
    <property type="project" value="UniProtKB-KW"/>
</dbReference>
<sequence>MMFSTPLVIQVYKYTSLQEDHLGTGVWHMQQTSVEQLKQHAIELRKTAVTMVYEAQSGHPGGSLSAADVISALYFREMNVDPTNPKWEDRDRFVLSKGHVAPIQYAALALRGFVSNESVYTLRQYGSPFQGHPDMKKCPGIDISTGSLGQGLSCAVGMAIAGQRDEKDYRVFAMVGDGECQEGQIWEAIQAAVKYKLDNLIVFVDNNRLQIDGFCEDVMPLLDLEKKFDAFGFDTTRIDGHSMEQIVETLDTFAKQKNGKPKCIVCDTVKGKGVSYMEDQAAWHGTAPNKEEFELAIKELEGGLPV</sequence>
<evidence type="ECO:0000256" key="2">
    <source>
        <dbReference type="ARBA" id="ARBA00007131"/>
    </source>
</evidence>
<keyword evidence="5" id="KW-0786">Thiamine pyrophosphate</keyword>
<organism evidence="7 8">
    <name type="scientific">Terribacillus saccharophilus</name>
    <dbReference type="NCBI Taxonomy" id="361277"/>
    <lineage>
        <taxon>Bacteria</taxon>
        <taxon>Bacillati</taxon>
        <taxon>Bacillota</taxon>
        <taxon>Bacilli</taxon>
        <taxon>Bacillales</taxon>
        <taxon>Bacillaceae</taxon>
        <taxon>Terribacillus</taxon>
    </lineage>
</organism>
<keyword evidence="4" id="KW-0479">Metal-binding</keyword>
<proteinExistence type="inferred from homology"/>
<keyword evidence="3" id="KW-0808">Transferase</keyword>
<evidence type="ECO:0000259" key="6">
    <source>
        <dbReference type="Pfam" id="PF00456"/>
    </source>
</evidence>
<evidence type="ECO:0000313" key="8">
    <source>
        <dbReference type="Proteomes" id="UP000216013"/>
    </source>
</evidence>
<dbReference type="Proteomes" id="UP000216013">
    <property type="component" value="Unassembled WGS sequence"/>
</dbReference>
<evidence type="ECO:0000256" key="1">
    <source>
        <dbReference type="ARBA" id="ARBA00001964"/>
    </source>
</evidence>
<comment type="cofactor">
    <cofactor evidence="1">
        <name>thiamine diphosphate</name>
        <dbReference type="ChEBI" id="CHEBI:58937"/>
    </cofactor>
</comment>